<protein>
    <recommendedName>
        <fullName evidence="2">Molybdopterin-guanine dinucleotide biosynthesis protein B</fullName>
    </recommendedName>
</protein>
<reference evidence="1" key="1">
    <citation type="journal article" date="2013" name="Extremophiles">
        <title>Proteinivorax tanatarense gen. nov., sp. nov., an anaerobic, haloalkaliphilic, proteolytic bacterium isolated from a decaying algal bloom, and proposal of Proteinivoraceae fam. nov.</title>
        <authorList>
            <person name="Kevbrin V."/>
            <person name="Boltyanskaya Y."/>
            <person name="Zhilina T."/>
            <person name="Kolganova T."/>
            <person name="Lavrentjeva E."/>
            <person name="Kuznetsov B."/>
        </authorList>
    </citation>
    <scope>NUCLEOTIDE SEQUENCE</scope>
    <source>
        <strain evidence="1">Z-910T</strain>
    </source>
</reference>
<dbReference type="EMBL" id="CP158367">
    <property type="protein sequence ID" value="XBX74826.1"/>
    <property type="molecule type" value="Genomic_DNA"/>
</dbReference>
<dbReference type="AlphaFoldDB" id="A0AAU7VLL5"/>
<evidence type="ECO:0000313" key="1">
    <source>
        <dbReference type="EMBL" id="XBX74826.1"/>
    </source>
</evidence>
<dbReference type="RefSeq" id="WP_350343575.1">
    <property type="nucleotide sequence ID" value="NZ_CP158367.1"/>
</dbReference>
<proteinExistence type="predicted"/>
<accession>A0AAU7VLL5</accession>
<evidence type="ECO:0008006" key="2">
    <source>
        <dbReference type="Google" id="ProtNLM"/>
    </source>
</evidence>
<name>A0AAU7VLL5_9FIRM</name>
<reference evidence="1" key="2">
    <citation type="submission" date="2024-06" db="EMBL/GenBank/DDBJ databases">
        <authorList>
            <person name="Petrova K.O."/>
            <person name="Toshchakov S.V."/>
            <person name="Boltjanskaja Y.V."/>
            <person name="Kevbrin V."/>
        </authorList>
    </citation>
    <scope>NUCLEOTIDE SEQUENCE</scope>
    <source>
        <strain evidence="1">Z-910T</strain>
    </source>
</reference>
<organism evidence="1">
    <name type="scientific">Proteinivorax tanatarense</name>
    <dbReference type="NCBI Taxonomy" id="1260629"/>
    <lineage>
        <taxon>Bacteria</taxon>
        <taxon>Bacillati</taxon>
        <taxon>Bacillota</taxon>
        <taxon>Clostridia</taxon>
        <taxon>Eubacteriales</taxon>
        <taxon>Proteinivoracaceae</taxon>
        <taxon>Proteinivorax</taxon>
    </lineage>
</organism>
<gene>
    <name evidence="1" type="ORF">PRVXT_002886</name>
</gene>
<sequence>MKPILQSIASKEIFSLSIVGMGKNTGKTVALNYLIDEFKWLEGLAITSVGLDGEDMDQVTYTEKPAVYFYEGMLAATATETLKEFDCQYEILAGTDIYNQLGEVMLIKIKSYGTGIVAGPKQSHQLKRVLGKLRKVGAKKVFVDGAINRKASAAPTITDGTVVATGAAVSRNINRLVQETVHQVNLLTLPKWEGSIPEGHILTVMIDGEKIVKTPYASAIGAKDIIRYFSLEERNSVFIPGAVTSDFINQLTSFVSKGYKIDIIAKDGTKIFCSPFELNTFIKKGGKPFVQKKCNLIGVFINPISPKGYEFSSSDLEKRLEKFLHLPVVDPLK</sequence>